<evidence type="ECO:0000313" key="2">
    <source>
        <dbReference type="Proteomes" id="UP000598775"/>
    </source>
</evidence>
<reference evidence="1 2" key="1">
    <citation type="journal article" date="2014" name="Int. J. Syst. Evol. Microbiol.">
        <title>Complete genome sequence of Corynebacterium casei LMG S-19264T (=DSM 44701T), isolated from a smear-ripened cheese.</title>
        <authorList>
            <consortium name="US DOE Joint Genome Institute (JGI-PGF)"/>
            <person name="Walter F."/>
            <person name="Albersmeier A."/>
            <person name="Kalinowski J."/>
            <person name="Ruckert C."/>
        </authorList>
    </citation>
    <scope>NUCLEOTIDE SEQUENCE [LARGE SCALE GENOMIC DNA]</scope>
    <source>
        <strain evidence="1 2">CGMCC 1.12976</strain>
    </source>
</reference>
<accession>A0A917B458</accession>
<dbReference type="Proteomes" id="UP000598775">
    <property type="component" value="Unassembled WGS sequence"/>
</dbReference>
<evidence type="ECO:0000313" key="1">
    <source>
        <dbReference type="EMBL" id="GGF17454.1"/>
    </source>
</evidence>
<organism evidence="1 2">
    <name type="scientific">Subtercola lobariae</name>
    <dbReference type="NCBI Taxonomy" id="1588641"/>
    <lineage>
        <taxon>Bacteria</taxon>
        <taxon>Bacillati</taxon>
        <taxon>Actinomycetota</taxon>
        <taxon>Actinomycetes</taxon>
        <taxon>Micrococcales</taxon>
        <taxon>Microbacteriaceae</taxon>
        <taxon>Subtercola</taxon>
    </lineage>
</organism>
<gene>
    <name evidence="1" type="ORF">GCM10011399_08970</name>
</gene>
<protein>
    <submittedName>
        <fullName evidence="1">Uncharacterized protein</fullName>
    </submittedName>
</protein>
<dbReference type="AlphaFoldDB" id="A0A917B458"/>
<dbReference type="RefSeq" id="WP_188674490.1">
    <property type="nucleotide sequence ID" value="NZ_BMGP01000002.1"/>
</dbReference>
<proteinExistence type="predicted"/>
<name>A0A917B458_9MICO</name>
<sequence>MSNLKAQAYLKEARESASLAAYDVQKFEADTPERQSIHNLVSAIDKLIETVDALADDEPA</sequence>
<comment type="caution">
    <text evidence="1">The sequence shown here is derived from an EMBL/GenBank/DDBJ whole genome shotgun (WGS) entry which is preliminary data.</text>
</comment>
<dbReference type="EMBL" id="BMGP01000002">
    <property type="protein sequence ID" value="GGF17454.1"/>
    <property type="molecule type" value="Genomic_DNA"/>
</dbReference>
<keyword evidence="2" id="KW-1185">Reference proteome</keyword>